<keyword evidence="7" id="KW-0325">Glycoprotein</keyword>
<keyword evidence="4" id="KW-0732">Signal</keyword>
<evidence type="ECO:0000256" key="5">
    <source>
        <dbReference type="ARBA" id="ARBA00022837"/>
    </source>
</evidence>
<dbReference type="PROSITE" id="PS50993">
    <property type="entry name" value="NIDOGEN_G2"/>
    <property type="match status" value="1"/>
</dbReference>
<name>A0A170ZCN5_TRIIF</name>
<sequence>HIRMEAEVHGTLPDIPRDIEVNMPDFNELYTRTGSDEYRSNAKHEIKLGNGQVHTMTVDQTINFIEYCLAAEEDMPTIKMESVKNYINYEKDQSIIRFASFNKIFRGSEKLDDPCIEGRKECVANSSCLVEGDGYRCVCNSGFRQLNNNIYSNSQTDFGCADINECIDGTNACHTDAICVNEIGFLLLASVNQVLLEMENIVKVFMKRQLLTMLFV</sequence>
<dbReference type="SUPFAM" id="SSF54511">
    <property type="entry name" value="GFP-like"/>
    <property type="match status" value="1"/>
</dbReference>
<organism evidence="9">
    <name type="scientific">Triatoma infestans</name>
    <name type="common">Assassin bug</name>
    <dbReference type="NCBI Taxonomy" id="30076"/>
    <lineage>
        <taxon>Eukaryota</taxon>
        <taxon>Metazoa</taxon>
        <taxon>Ecdysozoa</taxon>
        <taxon>Arthropoda</taxon>
        <taxon>Hexapoda</taxon>
        <taxon>Insecta</taxon>
        <taxon>Pterygota</taxon>
        <taxon>Neoptera</taxon>
        <taxon>Paraneoptera</taxon>
        <taxon>Hemiptera</taxon>
        <taxon>Heteroptera</taxon>
        <taxon>Panheteroptera</taxon>
        <taxon>Cimicomorpha</taxon>
        <taxon>Reduviidae</taxon>
        <taxon>Triatominae</taxon>
        <taxon>Triatoma</taxon>
    </lineage>
</organism>
<feature type="non-terminal residue" evidence="9">
    <location>
        <position position="216"/>
    </location>
</feature>
<evidence type="ECO:0000256" key="6">
    <source>
        <dbReference type="ARBA" id="ARBA00023157"/>
    </source>
</evidence>
<dbReference type="Gene3D" id="2.10.25.10">
    <property type="entry name" value="Laminin"/>
    <property type="match status" value="1"/>
</dbReference>
<evidence type="ECO:0000256" key="4">
    <source>
        <dbReference type="ARBA" id="ARBA00022729"/>
    </source>
</evidence>
<feature type="non-terminal residue" evidence="9">
    <location>
        <position position="1"/>
    </location>
</feature>
<dbReference type="Pfam" id="PF07474">
    <property type="entry name" value="G2F"/>
    <property type="match status" value="1"/>
</dbReference>
<evidence type="ECO:0000256" key="2">
    <source>
        <dbReference type="ARBA" id="ARBA00022525"/>
    </source>
</evidence>
<dbReference type="InterPro" id="IPR049883">
    <property type="entry name" value="NOTCH1_EGF-like"/>
</dbReference>
<dbReference type="InterPro" id="IPR006605">
    <property type="entry name" value="G2_nidogen/fibulin_G2F"/>
</dbReference>
<accession>A0A170ZCN5</accession>
<keyword evidence="6" id="KW-1015">Disulfide bond</keyword>
<reference evidence="9" key="2">
    <citation type="journal article" date="2017" name="J. Med. Entomol.">
        <title>Transcriptome Analysis of the Triatoma infestans (Hemiptera: Reduviidae) Integument.</title>
        <authorList>
            <person name="Calderon-Fernandez G.M."/>
            <person name="Moriconi D.E."/>
            <person name="Dulbecco A.B."/>
            <person name="Juarez M.P."/>
        </authorList>
    </citation>
    <scope>NUCLEOTIDE SEQUENCE</scope>
    <source>
        <strain evidence="9">Int1</strain>
        <tissue evidence="9">Integument</tissue>
    </source>
</reference>
<dbReference type="Pfam" id="PF07645">
    <property type="entry name" value="EGF_CA"/>
    <property type="match status" value="2"/>
</dbReference>
<dbReference type="AlphaFoldDB" id="A0A170ZCN5"/>
<evidence type="ECO:0000313" key="9">
    <source>
        <dbReference type="EMBL" id="JAS00830.1"/>
    </source>
</evidence>
<proteinExistence type="predicted"/>
<protein>
    <submittedName>
        <fullName evidence="9">Nidogen-2 isoform x2</fullName>
    </submittedName>
</protein>
<dbReference type="Gene3D" id="2.40.155.10">
    <property type="entry name" value="Green fluorescent protein"/>
    <property type="match status" value="1"/>
</dbReference>
<evidence type="ECO:0000256" key="3">
    <source>
        <dbReference type="ARBA" id="ARBA00022530"/>
    </source>
</evidence>
<evidence type="ECO:0000256" key="1">
    <source>
        <dbReference type="ARBA" id="ARBA00004498"/>
    </source>
</evidence>
<comment type="subcellular location">
    <subcellularLocation>
        <location evidence="1">Secreted</location>
        <location evidence="1">Extracellular space</location>
        <location evidence="1">Extracellular matrix</location>
    </subcellularLocation>
</comment>
<dbReference type="InterPro" id="IPR009017">
    <property type="entry name" value="GFP"/>
</dbReference>
<reference evidence="9" key="1">
    <citation type="submission" date="2016-04" db="EMBL/GenBank/DDBJ databases">
        <authorList>
            <person name="Calderon-Fernandez G.M.Sr."/>
        </authorList>
    </citation>
    <scope>NUCLEOTIDE SEQUENCE</scope>
    <source>
        <strain evidence="9">Int1</strain>
        <tissue evidence="9">Integument</tissue>
    </source>
</reference>
<evidence type="ECO:0000256" key="7">
    <source>
        <dbReference type="ARBA" id="ARBA00023180"/>
    </source>
</evidence>
<keyword evidence="2" id="KW-0964">Secreted</keyword>
<feature type="domain" description="Nidogen G2 beta-barrel" evidence="8">
    <location>
        <begin position="1"/>
        <end position="114"/>
    </location>
</feature>
<keyword evidence="3" id="KW-0272">Extracellular matrix</keyword>
<keyword evidence="5" id="KW-0106">Calcium</keyword>
<evidence type="ECO:0000259" key="8">
    <source>
        <dbReference type="PROSITE" id="PS50993"/>
    </source>
</evidence>
<dbReference type="EMBL" id="GEMB01002353">
    <property type="protein sequence ID" value="JAS00830.1"/>
    <property type="molecule type" value="Transcribed_RNA"/>
</dbReference>